<dbReference type="InterPro" id="IPR004761">
    <property type="entry name" value="Spore_GerAB"/>
</dbReference>
<evidence type="ECO:0000256" key="3">
    <source>
        <dbReference type="ARBA" id="ARBA00022448"/>
    </source>
</evidence>
<evidence type="ECO:0000256" key="4">
    <source>
        <dbReference type="ARBA" id="ARBA00022544"/>
    </source>
</evidence>
<dbReference type="Proteomes" id="UP000005387">
    <property type="component" value="Unassembled WGS sequence"/>
</dbReference>
<evidence type="ECO:0000256" key="7">
    <source>
        <dbReference type="ARBA" id="ARBA00023136"/>
    </source>
</evidence>
<feature type="transmembrane region" description="Helical" evidence="8">
    <location>
        <begin position="279"/>
        <end position="298"/>
    </location>
</feature>
<comment type="subcellular location">
    <subcellularLocation>
        <location evidence="1">Membrane</location>
        <topology evidence="1">Multi-pass membrane protein</topology>
    </subcellularLocation>
</comment>
<dbReference type="Pfam" id="PF03845">
    <property type="entry name" value="Spore_permease"/>
    <property type="match status" value="1"/>
</dbReference>
<feature type="transmembrane region" description="Helical" evidence="8">
    <location>
        <begin position="12"/>
        <end position="30"/>
    </location>
</feature>
<feature type="transmembrane region" description="Helical" evidence="8">
    <location>
        <begin position="143"/>
        <end position="165"/>
    </location>
</feature>
<feature type="transmembrane region" description="Helical" evidence="8">
    <location>
        <begin position="69"/>
        <end position="92"/>
    </location>
</feature>
<comment type="similarity">
    <text evidence="2">Belongs to the amino acid-polyamine-organocation (APC) superfamily. Spore germination protein (SGP) (TC 2.A.3.9) family.</text>
</comment>
<proteinExistence type="inferred from homology"/>
<keyword evidence="3" id="KW-0813">Transport</keyword>
<evidence type="ECO:0000256" key="1">
    <source>
        <dbReference type="ARBA" id="ARBA00004141"/>
    </source>
</evidence>
<dbReference type="GO" id="GO:0009847">
    <property type="term" value="P:spore germination"/>
    <property type="evidence" value="ECO:0007669"/>
    <property type="project" value="InterPro"/>
</dbReference>
<dbReference type="AlphaFoldDB" id="E0IDP2"/>
<dbReference type="EMBL" id="AEDD01000011">
    <property type="protein sequence ID" value="EFM09246.1"/>
    <property type="molecule type" value="Genomic_DNA"/>
</dbReference>
<evidence type="ECO:0000313" key="9">
    <source>
        <dbReference type="EMBL" id="EFM09246.1"/>
    </source>
</evidence>
<dbReference type="OrthoDB" id="1891864at2"/>
<feature type="transmembrane region" description="Helical" evidence="8">
    <location>
        <begin position="219"/>
        <end position="240"/>
    </location>
</feature>
<dbReference type="PANTHER" id="PTHR34975:SF2">
    <property type="entry name" value="SPORE GERMINATION PROTEIN A2"/>
    <property type="match status" value="1"/>
</dbReference>
<feature type="transmembrane region" description="Helical" evidence="8">
    <location>
        <begin position="337"/>
        <end position="356"/>
    </location>
</feature>
<keyword evidence="6 8" id="KW-1133">Transmembrane helix</keyword>
<sequence length="366" mass="40130">MEQVRIGRLHFYMLIGMYLLGGTIALGTGVGAGKDVWLAILLGLVPGLLLYAIYAKLYSLHPNKPLTSYLPDVLGGPIGKTIAFLYSVHFIYQATRNVRGCGNLLVISVYDQTPLFAMLTLMGLALIYLLYCGIESISRSCTIFLTGIVGLGFMASIFLFASGVVDVNRLLPVMENGWRPVMNSVPSTYFLPYGEMLVITMLFPYVAPKGRKSVLTGMWTMITTGFVLAYTMALNVAVLGSDLFMRSVFPLMTTTSQINIGDFIQKVDAIAISTLMLSYFFKGAIYAYVAAMAIADLWRVSIKQLALPIGFIVLFSCMMLAGSYAENYVEGFVLNPYVIFPFDFIIPAIVLIVSLIRRRPGGASST</sequence>
<dbReference type="eggNOG" id="COG3949">
    <property type="taxonomic scope" value="Bacteria"/>
</dbReference>
<evidence type="ECO:0000313" key="10">
    <source>
        <dbReference type="Proteomes" id="UP000005387"/>
    </source>
</evidence>
<keyword evidence="7 8" id="KW-0472">Membrane</keyword>
<keyword evidence="4" id="KW-0309">Germination</keyword>
<keyword evidence="5 8" id="KW-0812">Transmembrane</keyword>
<dbReference type="RefSeq" id="WP_006039769.1">
    <property type="nucleotide sequence ID" value="NZ_AEDD01000011.1"/>
</dbReference>
<protein>
    <submittedName>
        <fullName evidence="9">Spore germination protein</fullName>
    </submittedName>
</protein>
<reference evidence="9 10" key="1">
    <citation type="submission" date="2010-07" db="EMBL/GenBank/DDBJ databases">
        <title>The draft genome of Paenibacillus curdlanolyticus YK9.</title>
        <authorList>
            <consortium name="US DOE Joint Genome Institute (JGI-PGF)"/>
            <person name="Lucas S."/>
            <person name="Copeland A."/>
            <person name="Lapidus A."/>
            <person name="Cheng J.-F."/>
            <person name="Bruce D."/>
            <person name="Goodwin L."/>
            <person name="Pitluck S."/>
            <person name="Land M.L."/>
            <person name="Hauser L."/>
            <person name="Chang Y.-J."/>
            <person name="Jeffries C."/>
            <person name="Anderson I.J."/>
            <person name="Johnson E."/>
            <person name="Loganathan U."/>
            <person name="Mulhopadhyay B."/>
            <person name="Kyrpides N."/>
            <person name="Woyke T.J."/>
        </authorList>
    </citation>
    <scope>NUCLEOTIDE SEQUENCE [LARGE SCALE GENOMIC DNA]</scope>
    <source>
        <strain evidence="9 10">YK9</strain>
    </source>
</reference>
<feature type="transmembrane region" description="Helical" evidence="8">
    <location>
        <begin position="112"/>
        <end position="131"/>
    </location>
</feature>
<feature type="transmembrane region" description="Helical" evidence="8">
    <location>
        <begin position="189"/>
        <end position="207"/>
    </location>
</feature>
<dbReference type="STRING" id="717606.PaecuDRAFT_3783"/>
<evidence type="ECO:0000256" key="8">
    <source>
        <dbReference type="SAM" id="Phobius"/>
    </source>
</evidence>
<accession>E0IDP2</accession>
<evidence type="ECO:0000256" key="2">
    <source>
        <dbReference type="ARBA" id="ARBA00007998"/>
    </source>
</evidence>
<dbReference type="NCBIfam" id="TIGR00912">
    <property type="entry name" value="2A0309"/>
    <property type="match status" value="1"/>
</dbReference>
<keyword evidence="10" id="KW-1185">Reference proteome</keyword>
<organism evidence="9 10">
    <name type="scientific">Paenibacillus curdlanolyticus YK9</name>
    <dbReference type="NCBI Taxonomy" id="717606"/>
    <lineage>
        <taxon>Bacteria</taxon>
        <taxon>Bacillati</taxon>
        <taxon>Bacillota</taxon>
        <taxon>Bacilli</taxon>
        <taxon>Bacillales</taxon>
        <taxon>Paenibacillaceae</taxon>
        <taxon>Paenibacillus</taxon>
    </lineage>
</organism>
<dbReference type="PANTHER" id="PTHR34975">
    <property type="entry name" value="SPORE GERMINATION PROTEIN A2"/>
    <property type="match status" value="1"/>
</dbReference>
<gene>
    <name evidence="9" type="ORF">PaecuDRAFT_3783</name>
</gene>
<dbReference type="GO" id="GO:0016020">
    <property type="term" value="C:membrane"/>
    <property type="evidence" value="ECO:0007669"/>
    <property type="project" value="UniProtKB-SubCell"/>
</dbReference>
<evidence type="ECO:0000256" key="5">
    <source>
        <dbReference type="ARBA" id="ARBA00022692"/>
    </source>
</evidence>
<evidence type="ECO:0000256" key="6">
    <source>
        <dbReference type="ARBA" id="ARBA00022989"/>
    </source>
</evidence>
<feature type="transmembrane region" description="Helical" evidence="8">
    <location>
        <begin position="36"/>
        <end position="57"/>
    </location>
</feature>
<name>E0IDP2_9BACL</name>
<feature type="transmembrane region" description="Helical" evidence="8">
    <location>
        <begin position="305"/>
        <end position="325"/>
    </location>
</feature>